<reference evidence="3 4" key="1">
    <citation type="journal article" date="2014" name="Nature">
        <title>The genomic substrate for adaptive radiation in African cichlid fish.</title>
        <authorList>
            <person name="Brawand D."/>
            <person name="Wagner C.E."/>
            <person name="Li Y.I."/>
            <person name="Malinsky M."/>
            <person name="Keller I."/>
            <person name="Fan S."/>
            <person name="Simakov O."/>
            <person name="Ng A.Y."/>
            <person name="Lim Z.W."/>
            <person name="Bezault E."/>
            <person name="Turner-Maier J."/>
            <person name="Johnson J."/>
            <person name="Alcazar R."/>
            <person name="Noh H.J."/>
            <person name="Russell P."/>
            <person name="Aken B."/>
            <person name="Alfoldi J."/>
            <person name="Amemiya C."/>
            <person name="Azzouzi N."/>
            <person name="Baroiller J.F."/>
            <person name="Barloy-Hubler F."/>
            <person name="Berlin A."/>
            <person name="Bloomquist R."/>
            <person name="Carleton K.L."/>
            <person name="Conte M.A."/>
            <person name="D'Cotta H."/>
            <person name="Eshel O."/>
            <person name="Gaffney L."/>
            <person name="Galibert F."/>
            <person name="Gante H.F."/>
            <person name="Gnerre S."/>
            <person name="Greuter L."/>
            <person name="Guyon R."/>
            <person name="Haddad N.S."/>
            <person name="Haerty W."/>
            <person name="Harris R.M."/>
            <person name="Hofmann H.A."/>
            <person name="Hourlier T."/>
            <person name="Hulata G."/>
            <person name="Jaffe D.B."/>
            <person name="Lara M."/>
            <person name="Lee A.P."/>
            <person name="MacCallum I."/>
            <person name="Mwaiko S."/>
            <person name="Nikaido M."/>
            <person name="Nishihara H."/>
            <person name="Ozouf-Costaz C."/>
            <person name="Penman D.J."/>
            <person name="Przybylski D."/>
            <person name="Rakotomanga M."/>
            <person name="Renn S.C.P."/>
            <person name="Ribeiro F.J."/>
            <person name="Ron M."/>
            <person name="Salzburger W."/>
            <person name="Sanchez-Pulido L."/>
            <person name="Santos M.E."/>
            <person name="Searle S."/>
            <person name="Sharpe T."/>
            <person name="Swofford R."/>
            <person name="Tan F.J."/>
            <person name="Williams L."/>
            <person name="Young S."/>
            <person name="Yin S."/>
            <person name="Okada N."/>
            <person name="Kocher T.D."/>
            <person name="Miska E.A."/>
            <person name="Lander E.S."/>
            <person name="Venkatesh B."/>
            <person name="Fernald R.D."/>
            <person name="Meyer A."/>
            <person name="Ponting C.P."/>
            <person name="Streelman J.T."/>
            <person name="Lindblad-Toh K."/>
            <person name="Seehausen O."/>
            <person name="Di Palma F."/>
        </authorList>
    </citation>
    <scope>NUCLEOTIDE SEQUENCE</scope>
</reference>
<name>A0A3P9CYU3_9CICH</name>
<organism evidence="3 4">
    <name type="scientific">Maylandia zebra</name>
    <name type="common">zebra mbuna</name>
    <dbReference type="NCBI Taxonomy" id="106582"/>
    <lineage>
        <taxon>Eukaryota</taxon>
        <taxon>Metazoa</taxon>
        <taxon>Chordata</taxon>
        <taxon>Craniata</taxon>
        <taxon>Vertebrata</taxon>
        <taxon>Euteleostomi</taxon>
        <taxon>Actinopterygii</taxon>
        <taxon>Neopterygii</taxon>
        <taxon>Teleostei</taxon>
        <taxon>Neoteleostei</taxon>
        <taxon>Acanthomorphata</taxon>
        <taxon>Ovalentaria</taxon>
        <taxon>Cichlomorphae</taxon>
        <taxon>Cichliformes</taxon>
        <taxon>Cichlidae</taxon>
        <taxon>African cichlids</taxon>
        <taxon>Pseudocrenilabrinae</taxon>
        <taxon>Haplochromini</taxon>
        <taxon>Maylandia</taxon>
        <taxon>Maylandia zebra complex</taxon>
    </lineage>
</organism>
<dbReference type="STRING" id="106582.ENSMZEP00005027157"/>
<dbReference type="Ensembl" id="ENSMZET00005028025.1">
    <property type="protein sequence ID" value="ENSMZEP00005027157.1"/>
    <property type="gene ID" value="ENSMZEG00005020257.1"/>
</dbReference>
<evidence type="ECO:0000313" key="4">
    <source>
        <dbReference type="Proteomes" id="UP000265160"/>
    </source>
</evidence>
<feature type="domain" description="PiggyBac transposable element-derived protein" evidence="2">
    <location>
        <begin position="167"/>
        <end position="538"/>
    </location>
</feature>
<feature type="compositionally biased region" description="Polar residues" evidence="1">
    <location>
        <begin position="66"/>
        <end position="97"/>
    </location>
</feature>
<feature type="compositionally biased region" description="Basic residues" evidence="1">
    <location>
        <begin position="110"/>
        <end position="125"/>
    </location>
</feature>
<proteinExistence type="predicted"/>
<dbReference type="PANTHER" id="PTHR46599:SF3">
    <property type="entry name" value="PIGGYBAC TRANSPOSABLE ELEMENT-DERIVED PROTEIN 4"/>
    <property type="match status" value="1"/>
</dbReference>
<protein>
    <submittedName>
        <fullName evidence="3">PiggyBac transposable element-derived protein 4</fullName>
    </submittedName>
</protein>
<feature type="region of interest" description="Disordered" evidence="1">
    <location>
        <begin position="25"/>
        <end position="154"/>
    </location>
</feature>
<dbReference type="KEGG" id="mze:101477611"/>
<dbReference type="Pfam" id="PF13843">
    <property type="entry name" value="DDE_Tnp_1_7"/>
    <property type="match status" value="1"/>
</dbReference>
<evidence type="ECO:0000259" key="2">
    <source>
        <dbReference type="Pfam" id="PF13843"/>
    </source>
</evidence>
<dbReference type="GeneID" id="101477611"/>
<accession>A0A3P9CYU3</accession>
<feature type="compositionally biased region" description="Basic and acidic residues" evidence="1">
    <location>
        <begin position="133"/>
        <end position="146"/>
    </location>
</feature>
<feature type="compositionally biased region" description="Acidic residues" evidence="1">
    <location>
        <begin position="25"/>
        <end position="38"/>
    </location>
</feature>
<sequence length="649" mass="74692">MASENKSCKNEDVLEIVSKDSEVELCVEDSSSDDEDLIQVDKENSSDSGYEILLPQSDDDDYEPLSPSSPAQPSEQYHSQATQSTSAPTVPQLPESSNNDDYEQPLQSPAKRKAKLKPARSKARKSGPPEQEEMWHNKKEEDRNPEPFKFMPSRVPGPTFNKTASWSPLSLFQLFFSVPVVQTIIQNTNANAARRKAAGVKFQWTDLTVKDFYVFLAIIVFTGLVSVHHRADYWKREWPYNFHFPQEYMSRNRFEAIVWSLHLSNLKDDEENKKKRNTPQYDRLFKIKPLYDQIVNACKANFQPYENICIDERMVASKARISVKQCMKAKPTKRGYKLFVLADSASGYTWNFSVYTGKSESSISHGLSYSAVLDLLPFSLLGRGYTLYLDHFYTSPVLFQYLHKNCFGCCGTIKKTQSDFPRTEKNDFPKRAERGDMRWIRKDEVLFVKWIETREITMCSTVHRAFSGKTVQRRVKEAGAWSAKQIPVPDAVLDYNKNMHGVDLSDALIGYYSVQQKTKKWYKTFFYHFVDIAIVNSFILHKEICRSQGQEPVTQKKFWEHLAVEMLSFAVGSAPAAPSPTLTCMPRYYGSDATQSRRYCRRCLDAGIPRVKTPIYCRACNVPLCLTSKKNCFERWHDKQEYLSSVNVH</sequence>
<evidence type="ECO:0000313" key="3">
    <source>
        <dbReference type="Ensembl" id="ENSMZEP00005027157.1"/>
    </source>
</evidence>
<dbReference type="Proteomes" id="UP000265160">
    <property type="component" value="LG16"/>
</dbReference>
<dbReference type="PANTHER" id="PTHR46599">
    <property type="entry name" value="PIGGYBAC TRANSPOSABLE ELEMENT-DERIVED PROTEIN 4"/>
    <property type="match status" value="1"/>
</dbReference>
<reference evidence="3" key="2">
    <citation type="submission" date="2025-08" db="UniProtKB">
        <authorList>
            <consortium name="Ensembl"/>
        </authorList>
    </citation>
    <scope>IDENTIFICATION</scope>
</reference>
<dbReference type="RefSeq" id="XP_004566369.1">
    <property type="nucleotide sequence ID" value="XM_004566312.3"/>
</dbReference>
<keyword evidence="4" id="KW-1185">Reference proteome</keyword>
<reference evidence="3" key="3">
    <citation type="submission" date="2025-09" db="UniProtKB">
        <authorList>
            <consortium name="Ensembl"/>
        </authorList>
    </citation>
    <scope>IDENTIFICATION</scope>
</reference>
<dbReference type="GeneTree" id="ENSGT00940000163467"/>
<evidence type="ECO:0000256" key="1">
    <source>
        <dbReference type="SAM" id="MobiDB-lite"/>
    </source>
</evidence>
<dbReference type="OrthoDB" id="118105at2759"/>
<dbReference type="InterPro" id="IPR029526">
    <property type="entry name" value="PGBD"/>
</dbReference>
<dbReference type="AlphaFoldDB" id="A0A3P9CYU3"/>